<sequence>MGQLPVTFANSHKINDKNHVALPTLSILPVFRLYYRAWPLLLLVTGLWLSSSAPAWAQRKPKVPAPAGVPGLSAPAGADRPSAVGADTTRGRRPLAAAADTSRTGDSLRVSARPKGDIETTIKYSAKDSIRFEVQEKVARLYNKSNIDYGDMELKAQRITVDYSKNLLTAEGAADTTGKVLGKPVFKDGGGTYTAGRINYNFKTKRGKIAEAVTQQGEGYLHAETIKKNELNEIFGRNGRYTTCNLENPHFFINATKMKVIPKEKVVTGPFNMVIGDIPTPLGFLFGYFPTPGKSRASGLLFPTFGQTSDRGFALRNGGYYWVVNDNVGVRLTGDIYSGVGNSFGGYNLMAETQYLKRYSYNGLFNFSYSSRPPDIILPSPSVNTNLEYRKPRSARTLWVNWSHTPTPRPGGGRFSASVAAGSPDFNRQNSYDPRRYLAAAFNSTIQYSKTIRNSPVNYNVQLTQSQTTNGIMTFTLPSLTVGVARQNPYEWFGLAPQGRFYEQFSISYDLQARNELSNQVTARTLPNGLPLLGGTNEGSVIPVRFSNLRPFLRNARNGMQHNFQISLGSYPVLKHIILQPSVRYQQYWFGQRLTYSYNDVARAIRIDTVRGLNVVSEIAGGLSLSTNVYGTLVRKGTHKIQAIRHKITPNISYSYSPDYTQRSSLNWVNPVLGDLANSQGQPYNVRDARTGRILNPVSFSRYNNSLYSVPNGIRASLISFSVDNQVEMKVRNNNDTTGTTPFNKVSLIDGLSLGTTYNLVADSLNLAPLNMSFHTQVARKLSVTANASFYFYQRDSTGREINRFLFDQPNRRLARLNNANLSLTYQFNPSQGKKKSVVKRDVAPTNILGSPNQINPYEEYVDFDIPWELNSSFQLNYTDPGPIPTRRNYIRPRPISSASLQLNGSVKLTPNFRFGYTTSYDFISKRPVAPNLDFYRDLHCWQISGYWAPFGEFRGYGVTISAKSSLLQDLKLNRNRSFWNR</sequence>
<proteinExistence type="predicted"/>
<dbReference type="Pfam" id="PF19838">
    <property type="entry name" value="LptD_2"/>
    <property type="match status" value="1"/>
</dbReference>
<dbReference type="PANTHER" id="PTHR30189:SF1">
    <property type="entry name" value="LPS-ASSEMBLY PROTEIN LPTD"/>
    <property type="match status" value="1"/>
</dbReference>
<dbReference type="InterPro" id="IPR045659">
    <property type="entry name" value="LptD_2"/>
</dbReference>
<evidence type="ECO:0000313" key="4">
    <source>
        <dbReference type="Proteomes" id="UP000228535"/>
    </source>
</evidence>
<feature type="domain" description="LPS-assembly protein LptD central" evidence="2">
    <location>
        <begin position="266"/>
        <end position="793"/>
    </location>
</feature>
<dbReference type="GO" id="GO:1990351">
    <property type="term" value="C:transporter complex"/>
    <property type="evidence" value="ECO:0007669"/>
    <property type="project" value="TreeGrafter"/>
</dbReference>
<accession>A0A2M9BAT0</accession>
<dbReference type="InterPro" id="IPR050218">
    <property type="entry name" value="LptD"/>
</dbReference>
<reference evidence="3 4" key="1">
    <citation type="submission" date="2017-11" db="EMBL/GenBank/DDBJ databases">
        <title>Genomic Encyclopedia of Archaeal and Bacterial Type Strains, Phase II (KMG-II): From Individual Species to Whole Genera.</title>
        <authorList>
            <person name="Goeker M."/>
        </authorList>
    </citation>
    <scope>NUCLEOTIDE SEQUENCE [LARGE SCALE GENOMIC DNA]</scope>
    <source>
        <strain evidence="3 4">DSM 11115</strain>
    </source>
</reference>
<dbReference type="GO" id="GO:0009279">
    <property type="term" value="C:cell outer membrane"/>
    <property type="evidence" value="ECO:0007669"/>
    <property type="project" value="TreeGrafter"/>
</dbReference>
<organism evidence="3 4">
    <name type="scientific">Hymenobacter chitinivorans DSM 11115</name>
    <dbReference type="NCBI Taxonomy" id="1121954"/>
    <lineage>
        <taxon>Bacteria</taxon>
        <taxon>Pseudomonadati</taxon>
        <taxon>Bacteroidota</taxon>
        <taxon>Cytophagia</taxon>
        <taxon>Cytophagales</taxon>
        <taxon>Hymenobacteraceae</taxon>
        <taxon>Hymenobacter</taxon>
    </lineage>
</organism>
<evidence type="ECO:0000256" key="1">
    <source>
        <dbReference type="SAM" id="MobiDB-lite"/>
    </source>
</evidence>
<evidence type="ECO:0000259" key="2">
    <source>
        <dbReference type="Pfam" id="PF19838"/>
    </source>
</evidence>
<gene>
    <name evidence="3" type="ORF">CLV45_3392</name>
</gene>
<name>A0A2M9BAT0_9BACT</name>
<keyword evidence="4" id="KW-1185">Reference proteome</keyword>
<dbReference type="AlphaFoldDB" id="A0A2M9BAT0"/>
<protein>
    <recommendedName>
        <fullName evidence="2">LPS-assembly protein LptD central domain-containing protein</fullName>
    </recommendedName>
</protein>
<feature type="region of interest" description="Disordered" evidence="1">
    <location>
        <begin position="59"/>
        <end position="111"/>
    </location>
</feature>
<dbReference type="Gene3D" id="2.60.450.10">
    <property type="entry name" value="Lipopolysaccharide (LPS) transport protein A like domain"/>
    <property type="match status" value="1"/>
</dbReference>
<comment type="caution">
    <text evidence="3">The sequence shown here is derived from an EMBL/GenBank/DDBJ whole genome shotgun (WGS) entry which is preliminary data.</text>
</comment>
<evidence type="ECO:0000313" key="3">
    <source>
        <dbReference type="EMBL" id="PJJ55043.1"/>
    </source>
</evidence>
<dbReference type="Proteomes" id="UP000228535">
    <property type="component" value="Unassembled WGS sequence"/>
</dbReference>
<dbReference type="EMBL" id="PGFA01000002">
    <property type="protein sequence ID" value="PJJ55043.1"/>
    <property type="molecule type" value="Genomic_DNA"/>
</dbReference>
<dbReference type="PANTHER" id="PTHR30189">
    <property type="entry name" value="LPS-ASSEMBLY PROTEIN"/>
    <property type="match status" value="1"/>
</dbReference>